<dbReference type="EMBL" id="RYZI01000392">
    <property type="protein sequence ID" value="RWA05846.1"/>
    <property type="molecule type" value="Genomic_DNA"/>
</dbReference>
<feature type="region of interest" description="Disordered" evidence="1">
    <location>
        <begin position="76"/>
        <end position="106"/>
    </location>
</feature>
<evidence type="ECO:0000313" key="4">
    <source>
        <dbReference type="Proteomes" id="UP000286045"/>
    </source>
</evidence>
<dbReference type="Pfam" id="PF20516">
    <property type="entry name" value="PDDEXK_12"/>
    <property type="match status" value="1"/>
</dbReference>
<evidence type="ECO:0000313" key="3">
    <source>
        <dbReference type="EMBL" id="RWA05846.1"/>
    </source>
</evidence>
<gene>
    <name evidence="3" type="ORF">EKO27_g9249</name>
</gene>
<accession>A0A439CUL7</accession>
<dbReference type="STRING" id="363999.A0A439CUL7"/>
<evidence type="ECO:0000259" key="2">
    <source>
        <dbReference type="Pfam" id="PF20516"/>
    </source>
</evidence>
<feature type="domain" description="PD-(D/E)XK nuclease-like" evidence="2">
    <location>
        <begin position="17"/>
        <end position="302"/>
    </location>
</feature>
<dbReference type="AlphaFoldDB" id="A0A439CUL7"/>
<protein>
    <recommendedName>
        <fullName evidence="2">PD-(D/E)XK nuclease-like domain-containing protein</fullName>
    </recommendedName>
</protein>
<reference evidence="3 4" key="1">
    <citation type="submission" date="2018-12" db="EMBL/GenBank/DDBJ databases">
        <title>Draft genome sequence of Xylaria grammica IHI A82.</title>
        <authorList>
            <person name="Buettner E."/>
            <person name="Kellner H."/>
        </authorList>
    </citation>
    <scope>NUCLEOTIDE SEQUENCE [LARGE SCALE GENOMIC DNA]</scope>
    <source>
        <strain evidence="3 4">IHI A82</strain>
    </source>
</reference>
<keyword evidence="4" id="KW-1185">Reference proteome</keyword>
<feature type="compositionally biased region" description="Low complexity" evidence="1">
    <location>
        <begin position="78"/>
        <end position="87"/>
    </location>
</feature>
<organism evidence="3 4">
    <name type="scientific">Xylaria grammica</name>
    <dbReference type="NCBI Taxonomy" id="363999"/>
    <lineage>
        <taxon>Eukaryota</taxon>
        <taxon>Fungi</taxon>
        <taxon>Dikarya</taxon>
        <taxon>Ascomycota</taxon>
        <taxon>Pezizomycotina</taxon>
        <taxon>Sordariomycetes</taxon>
        <taxon>Xylariomycetidae</taxon>
        <taxon>Xylariales</taxon>
        <taxon>Xylariaceae</taxon>
        <taxon>Xylaria</taxon>
    </lineage>
</organism>
<feature type="non-terminal residue" evidence="3">
    <location>
        <position position="1"/>
    </location>
</feature>
<name>A0A439CUL7_9PEZI</name>
<evidence type="ECO:0000256" key="1">
    <source>
        <dbReference type="SAM" id="MobiDB-lite"/>
    </source>
</evidence>
<comment type="caution">
    <text evidence="3">The sequence shown here is derived from an EMBL/GenBank/DDBJ whole genome shotgun (WGS) entry which is preliminary data.</text>
</comment>
<dbReference type="InterPro" id="IPR046797">
    <property type="entry name" value="PDDEXK_12"/>
</dbReference>
<dbReference type="Proteomes" id="UP000286045">
    <property type="component" value="Unassembled WGS sequence"/>
</dbReference>
<sequence>RHDDNLDNFVPAVFGDGDSADGGPRIALHAVLKVFYAANECCNEDHAEATWNALVHWRVMDLALGELADVPEMLGGVQPQQPQQQHPQPAPIPGEKVHNPPNPQVRVRGMPCTAARLTGRPQGSKMIDYCIFVEPEPEADPQGDGSVAAAAARIDELRSSRAGAGAYLNHTDYHALRRRPIVLSAESKRPGEGLRNAQLQLSVWQAAQWRVLIEQVGAAGGEEGVCGKEGGGGEGGVVTMIPFLPALIIQGHDWYFAATTRAGGKTILWIRQPIGTTDSVLGIFQIICALRHVAGWIRETYWPWYRRAVLRLPGYSSTAHTYVKKTYVPVLLSPPALLAGRP</sequence>
<proteinExistence type="predicted"/>